<feature type="transmembrane region" description="Helical" evidence="1">
    <location>
        <begin position="86"/>
        <end position="105"/>
    </location>
</feature>
<keyword evidence="1" id="KW-0472">Membrane</keyword>
<evidence type="ECO:0000256" key="1">
    <source>
        <dbReference type="SAM" id="Phobius"/>
    </source>
</evidence>
<proteinExistence type="predicted"/>
<evidence type="ECO:0000313" key="4">
    <source>
        <dbReference type="Proteomes" id="UP000515976"/>
    </source>
</evidence>
<protein>
    <recommendedName>
        <fullName evidence="2">DUF2231 domain-containing protein</fullName>
    </recommendedName>
</protein>
<dbReference type="KEGG" id="pei:H9L10_12635"/>
<name>A0A7G9R0E6_9MICO</name>
<keyword evidence="4" id="KW-1185">Reference proteome</keyword>
<reference evidence="3 4" key="1">
    <citation type="submission" date="2020-08" db="EMBL/GenBank/DDBJ databases">
        <title>Genome sequence of Phycicoccus endophyticus JCM 31784T.</title>
        <authorList>
            <person name="Hyun D.-W."/>
            <person name="Bae J.-W."/>
        </authorList>
    </citation>
    <scope>NUCLEOTIDE SEQUENCE [LARGE SCALE GENOMIC DNA]</scope>
    <source>
        <strain evidence="3 4">JCM 31784</strain>
    </source>
</reference>
<keyword evidence="1" id="KW-1133">Transmembrane helix</keyword>
<dbReference type="Pfam" id="PF09990">
    <property type="entry name" value="DUF2231"/>
    <property type="match status" value="1"/>
</dbReference>
<feature type="transmembrane region" description="Helical" evidence="1">
    <location>
        <begin position="12"/>
        <end position="32"/>
    </location>
</feature>
<feature type="transmembrane region" description="Helical" evidence="1">
    <location>
        <begin position="112"/>
        <end position="130"/>
    </location>
</feature>
<dbReference type="Proteomes" id="UP000515976">
    <property type="component" value="Chromosome"/>
</dbReference>
<dbReference type="EMBL" id="CP060712">
    <property type="protein sequence ID" value="QNN49071.1"/>
    <property type="molecule type" value="Genomic_DNA"/>
</dbReference>
<evidence type="ECO:0000313" key="3">
    <source>
        <dbReference type="EMBL" id="QNN49071.1"/>
    </source>
</evidence>
<dbReference type="AlphaFoldDB" id="A0A7G9R0E6"/>
<accession>A0A7G9R0E6</accession>
<dbReference type="RefSeq" id="WP_166102912.1">
    <property type="nucleotide sequence ID" value="NZ_BMMY01000006.1"/>
</dbReference>
<feature type="transmembrane region" description="Helical" evidence="1">
    <location>
        <begin position="44"/>
        <end position="63"/>
    </location>
</feature>
<keyword evidence="1" id="KW-0812">Transmembrane</keyword>
<feature type="domain" description="DUF2231" evidence="2">
    <location>
        <begin position="7"/>
        <end position="145"/>
    </location>
</feature>
<sequence length="153" mass="15775">MFDTIAGIPVHALVVHAVVVLAPLTALLLLAFSVSGRFRTWSGWLTPAVGALTTLAAFVAASSGEELEHRVGSGGLVEEHAELGEVLPWVTLAATVVAVLLWWLWRRGTAVGAFRILAVLGVLAALGLAVDVTLVGHSGAKAVWSGIGSQPAP</sequence>
<gene>
    <name evidence="3" type="ORF">H9L10_12635</name>
</gene>
<dbReference type="InterPro" id="IPR019251">
    <property type="entry name" value="DUF2231_TM"/>
</dbReference>
<evidence type="ECO:0000259" key="2">
    <source>
        <dbReference type="Pfam" id="PF09990"/>
    </source>
</evidence>
<organism evidence="3 4">
    <name type="scientific">Phycicoccus endophyticus</name>
    <dbReference type="NCBI Taxonomy" id="1690220"/>
    <lineage>
        <taxon>Bacteria</taxon>
        <taxon>Bacillati</taxon>
        <taxon>Actinomycetota</taxon>
        <taxon>Actinomycetes</taxon>
        <taxon>Micrococcales</taxon>
        <taxon>Intrasporangiaceae</taxon>
        <taxon>Phycicoccus</taxon>
    </lineage>
</organism>